<dbReference type="Pfam" id="PF01535">
    <property type="entry name" value="PPR"/>
    <property type="match status" value="1"/>
</dbReference>
<evidence type="ECO:0000313" key="4">
    <source>
        <dbReference type="Proteomes" id="UP001457282"/>
    </source>
</evidence>
<dbReference type="AlphaFoldDB" id="A0AAW1X8A9"/>
<dbReference type="Gene3D" id="1.25.40.10">
    <property type="entry name" value="Tetratricopeptide repeat domain"/>
    <property type="match status" value="2"/>
</dbReference>
<evidence type="ECO:0000256" key="2">
    <source>
        <dbReference type="PROSITE-ProRule" id="PRU00708"/>
    </source>
</evidence>
<dbReference type="PANTHER" id="PTHR36379">
    <property type="entry name" value="PROTEIN PRD1"/>
    <property type="match status" value="1"/>
</dbReference>
<evidence type="ECO:0000313" key="3">
    <source>
        <dbReference type="EMBL" id="KAK9932917.1"/>
    </source>
</evidence>
<dbReference type="PROSITE" id="PS51375">
    <property type="entry name" value="PPR"/>
    <property type="match status" value="3"/>
</dbReference>
<dbReference type="Proteomes" id="UP001457282">
    <property type="component" value="Unassembled WGS sequence"/>
</dbReference>
<protein>
    <submittedName>
        <fullName evidence="3">Uncharacterized protein</fullName>
    </submittedName>
</protein>
<proteinExistence type="predicted"/>
<sequence length="847" mass="96649">MEKDSCPLQLLRDDGDWTKDQFWAVVRFLTHASRSKEIFQQDNRILVEEDLIEEAVLCFQEMKSHCLRLSVEVYNSIIHGLSRKGNFDDALIFLDEMKEMNLAPDTDTYDGLIEAYGIYKMYDEMGMCLKKMKLNGCSPDHITYNLLIREFSRGGLLKRMERVYQSMVSKRMDLQSPTLIAMLEVYAKFGILDKMEMFYRRVLNSRTILKEDLIRKLAEVYIENYMFSRLENLGVDLSPRFGQTDLVWCLRLLSHAGLLSKSGMDSIIQEMEEKNVPWNATVANIIMLAYLKMKDFTHLRILFSQLLTHGVEPDIITIGILFDANRIGYDGSGTLDTWRKQGFLYKAVEMNTDPLVVTTFGKGHFFRNCEEAYSSLEPAVREKKTWTYQHLIDLVFKHEQCSLWDYWLQPYADERGCHLSIPETLAENLFEEIRGEILFVLYKVSALQYASEDADGTDLLFSFCPKLVRLSLEALMKTQSDDVRLNCIALLTVLARRGLFGTVYALDLNSMSSSEGDSFGQATEDGKDVHPLNILFTDAIKGPLLSTDSQVQISKLDLLFHYMSCEGTSGREIQVLVEESIADYVFEILRLSECKDPVVKSCLQVLDILSKAEQAFKQRLVVGFATLVPVLHYVAEVPFHPAQSQTLKLILNCVSDCPGMLSPSHIKELVPVLTKMLKQHTDGDMGMLEETFIMTCLVLVAIIRKPSIHVSLNLATSIKEALQHAVLACISTSNKHPCQLLHSLLLLKEAYMYSCEENSTESSKVELQNFILNACTKHLLPWLVTTFNEMEEEIVLGVLETFHGILLQDSDNQDSHNLELSSCQSTILLILYTSSLYDEDLRMISWF</sequence>
<comment type="caution">
    <text evidence="3">The sequence shown here is derived from an EMBL/GenBank/DDBJ whole genome shotgun (WGS) entry which is preliminary data.</text>
</comment>
<keyword evidence="1" id="KW-0677">Repeat</keyword>
<dbReference type="EMBL" id="JBEDUW010000004">
    <property type="protein sequence ID" value="KAK9932917.1"/>
    <property type="molecule type" value="Genomic_DNA"/>
</dbReference>
<name>A0AAW1X8A9_RUBAR</name>
<dbReference type="InterPro" id="IPR044968">
    <property type="entry name" value="PRD1"/>
</dbReference>
<feature type="repeat" description="PPR" evidence="2">
    <location>
        <begin position="140"/>
        <end position="174"/>
    </location>
</feature>
<feature type="repeat" description="PPR" evidence="2">
    <location>
        <begin position="70"/>
        <end position="104"/>
    </location>
</feature>
<evidence type="ECO:0000256" key="1">
    <source>
        <dbReference type="ARBA" id="ARBA00022737"/>
    </source>
</evidence>
<dbReference type="Pfam" id="PF13041">
    <property type="entry name" value="PPR_2"/>
    <property type="match status" value="1"/>
</dbReference>
<dbReference type="PANTHER" id="PTHR36379:SF1">
    <property type="entry name" value="PUTATIVE RECOMBINATION INITIATION DEFECT 1-RELATED"/>
    <property type="match status" value="1"/>
</dbReference>
<dbReference type="InterPro" id="IPR011990">
    <property type="entry name" value="TPR-like_helical_dom_sf"/>
</dbReference>
<dbReference type="InterPro" id="IPR002885">
    <property type="entry name" value="PPR_rpt"/>
</dbReference>
<keyword evidence="4" id="KW-1185">Reference proteome</keyword>
<dbReference type="GO" id="GO:0042138">
    <property type="term" value="P:meiotic DNA double-strand break formation"/>
    <property type="evidence" value="ECO:0007669"/>
    <property type="project" value="InterPro"/>
</dbReference>
<gene>
    <name evidence="3" type="ORF">M0R45_020136</name>
</gene>
<dbReference type="SUPFAM" id="SSF48371">
    <property type="entry name" value="ARM repeat"/>
    <property type="match status" value="1"/>
</dbReference>
<feature type="repeat" description="PPR" evidence="2">
    <location>
        <begin position="105"/>
        <end position="139"/>
    </location>
</feature>
<reference evidence="3 4" key="1">
    <citation type="journal article" date="2023" name="G3 (Bethesda)">
        <title>A chromosome-length genome assembly and annotation of blackberry (Rubus argutus, cv. 'Hillquist').</title>
        <authorList>
            <person name="Bruna T."/>
            <person name="Aryal R."/>
            <person name="Dudchenko O."/>
            <person name="Sargent D.J."/>
            <person name="Mead D."/>
            <person name="Buti M."/>
            <person name="Cavallini A."/>
            <person name="Hytonen T."/>
            <person name="Andres J."/>
            <person name="Pham M."/>
            <person name="Weisz D."/>
            <person name="Mascagni F."/>
            <person name="Usai G."/>
            <person name="Natali L."/>
            <person name="Bassil N."/>
            <person name="Fernandez G.E."/>
            <person name="Lomsadze A."/>
            <person name="Armour M."/>
            <person name="Olukolu B."/>
            <person name="Poorten T."/>
            <person name="Britton C."/>
            <person name="Davik J."/>
            <person name="Ashrafi H."/>
            <person name="Aiden E.L."/>
            <person name="Borodovsky M."/>
            <person name="Worthington M."/>
        </authorList>
    </citation>
    <scope>NUCLEOTIDE SEQUENCE [LARGE SCALE GENOMIC DNA]</scope>
    <source>
        <strain evidence="3">PI 553951</strain>
    </source>
</reference>
<organism evidence="3 4">
    <name type="scientific">Rubus argutus</name>
    <name type="common">Southern blackberry</name>
    <dbReference type="NCBI Taxonomy" id="59490"/>
    <lineage>
        <taxon>Eukaryota</taxon>
        <taxon>Viridiplantae</taxon>
        <taxon>Streptophyta</taxon>
        <taxon>Embryophyta</taxon>
        <taxon>Tracheophyta</taxon>
        <taxon>Spermatophyta</taxon>
        <taxon>Magnoliopsida</taxon>
        <taxon>eudicotyledons</taxon>
        <taxon>Gunneridae</taxon>
        <taxon>Pentapetalae</taxon>
        <taxon>rosids</taxon>
        <taxon>fabids</taxon>
        <taxon>Rosales</taxon>
        <taxon>Rosaceae</taxon>
        <taxon>Rosoideae</taxon>
        <taxon>Rosoideae incertae sedis</taxon>
        <taxon>Rubus</taxon>
    </lineage>
</organism>
<accession>A0AAW1X8A9</accession>
<dbReference type="InterPro" id="IPR016024">
    <property type="entry name" value="ARM-type_fold"/>
</dbReference>
<dbReference type="NCBIfam" id="TIGR00756">
    <property type="entry name" value="PPR"/>
    <property type="match status" value="3"/>
</dbReference>